<keyword evidence="13" id="KW-1185">Reference proteome</keyword>
<comment type="pathway">
    <text evidence="11">Amino-acid degradation; L-tryptophan degradation via kynurenine pathway; L-kynurenine from L-tryptophan: step 2/2.</text>
</comment>
<keyword evidence="8" id="KW-0862">Zinc</keyword>
<evidence type="ECO:0000256" key="4">
    <source>
        <dbReference type="ARBA" id="ARBA00012930"/>
    </source>
</evidence>
<dbReference type="EC" id="3.5.1.9" evidence="4"/>
<comment type="cofactor">
    <cofactor evidence="1">
        <name>Zn(2+)</name>
        <dbReference type="ChEBI" id="CHEBI:29105"/>
    </cofactor>
</comment>
<evidence type="ECO:0000256" key="2">
    <source>
        <dbReference type="ARBA" id="ARBA00002204"/>
    </source>
</evidence>
<proteinExistence type="predicted"/>
<dbReference type="GO" id="GO:0004061">
    <property type="term" value="F:arylformamidase activity"/>
    <property type="evidence" value="ECO:0007669"/>
    <property type="project" value="UniProtKB-EC"/>
</dbReference>
<evidence type="ECO:0000256" key="3">
    <source>
        <dbReference type="ARBA" id="ARBA00011738"/>
    </source>
</evidence>
<dbReference type="SUPFAM" id="SSF102198">
    <property type="entry name" value="Putative cyclase"/>
    <property type="match status" value="1"/>
</dbReference>
<dbReference type="Gene3D" id="3.50.30.50">
    <property type="entry name" value="Putative cyclase"/>
    <property type="match status" value="1"/>
</dbReference>
<comment type="catalytic activity">
    <reaction evidence="10">
        <text>N-formyl-L-kynurenine + H2O = L-kynurenine + formate + H(+)</text>
        <dbReference type="Rhea" id="RHEA:13009"/>
        <dbReference type="ChEBI" id="CHEBI:15377"/>
        <dbReference type="ChEBI" id="CHEBI:15378"/>
        <dbReference type="ChEBI" id="CHEBI:15740"/>
        <dbReference type="ChEBI" id="CHEBI:57959"/>
        <dbReference type="ChEBI" id="CHEBI:58629"/>
        <dbReference type="EC" id="3.5.1.9"/>
    </reaction>
</comment>
<dbReference type="GO" id="GO:0019441">
    <property type="term" value="P:L-tryptophan catabolic process to kynurenine"/>
    <property type="evidence" value="ECO:0007669"/>
    <property type="project" value="InterPro"/>
</dbReference>
<gene>
    <name evidence="12" type="ORF">SAMN05660330_02459</name>
</gene>
<name>A0A1H0RWX8_9BACT</name>
<evidence type="ECO:0000256" key="5">
    <source>
        <dbReference type="ARBA" id="ARBA00014889"/>
    </source>
</evidence>
<evidence type="ECO:0000256" key="8">
    <source>
        <dbReference type="ARBA" id="ARBA00022833"/>
    </source>
</evidence>
<organism evidence="12 13">
    <name type="scientific">Desulforhopalus singaporensis</name>
    <dbReference type="NCBI Taxonomy" id="91360"/>
    <lineage>
        <taxon>Bacteria</taxon>
        <taxon>Pseudomonadati</taxon>
        <taxon>Thermodesulfobacteriota</taxon>
        <taxon>Desulfobulbia</taxon>
        <taxon>Desulfobulbales</taxon>
        <taxon>Desulfocapsaceae</taxon>
        <taxon>Desulforhopalus</taxon>
    </lineage>
</organism>
<dbReference type="AlphaFoldDB" id="A0A1H0RWX8"/>
<dbReference type="InterPro" id="IPR037175">
    <property type="entry name" value="KFase_sf"/>
</dbReference>
<dbReference type="STRING" id="91360.SAMN05660330_02459"/>
<comment type="subunit">
    <text evidence="3">Homodimer.</text>
</comment>
<dbReference type="Pfam" id="PF04199">
    <property type="entry name" value="Cyclase"/>
    <property type="match status" value="1"/>
</dbReference>
<evidence type="ECO:0000256" key="9">
    <source>
        <dbReference type="ARBA" id="ARBA00023079"/>
    </source>
</evidence>
<keyword evidence="7" id="KW-0378">Hydrolase</keyword>
<evidence type="ECO:0000256" key="6">
    <source>
        <dbReference type="ARBA" id="ARBA00022723"/>
    </source>
</evidence>
<evidence type="ECO:0000256" key="11">
    <source>
        <dbReference type="ARBA" id="ARBA00060547"/>
    </source>
</evidence>
<dbReference type="Proteomes" id="UP000199073">
    <property type="component" value="Unassembled WGS sequence"/>
</dbReference>
<evidence type="ECO:0000313" key="13">
    <source>
        <dbReference type="Proteomes" id="UP000199073"/>
    </source>
</evidence>
<evidence type="ECO:0000256" key="1">
    <source>
        <dbReference type="ARBA" id="ARBA00001947"/>
    </source>
</evidence>
<evidence type="ECO:0000256" key="7">
    <source>
        <dbReference type="ARBA" id="ARBA00022801"/>
    </source>
</evidence>
<protein>
    <recommendedName>
        <fullName evidence="5">Kynurenine formamidase</fullName>
        <ecNumber evidence="4">3.5.1.9</ecNumber>
    </recommendedName>
</protein>
<evidence type="ECO:0000313" key="12">
    <source>
        <dbReference type="EMBL" id="SDP33930.1"/>
    </source>
</evidence>
<dbReference type="GO" id="GO:0046872">
    <property type="term" value="F:metal ion binding"/>
    <property type="evidence" value="ECO:0007669"/>
    <property type="project" value="UniProtKB-KW"/>
</dbReference>
<dbReference type="FunFam" id="3.50.30.50:FF:000001">
    <property type="entry name" value="Kynurenine formamidase"/>
    <property type="match status" value="1"/>
</dbReference>
<dbReference type="EMBL" id="FNJI01000016">
    <property type="protein sequence ID" value="SDP33930.1"/>
    <property type="molecule type" value="Genomic_DNA"/>
</dbReference>
<sequence>MTEEGIDTIAHSGMRGIDLTQAVSSTMSTYPGDPEVSIEKFLVHDRDGCHVNAIHMGSHTGTHIDAPFHFLKDGRTIDEYPVDRFLGSGVLVDVSGRKPEEPVVEDDLSDYLSIIEPGDFVIFRTGWDVFFNSSRYFTHPYLTPGVARLLLKLEVSLVGIDALSVDSTVGNSFSVHRILLGGDVLIVENICNLGAVPERRGFYLFLPLKLDSADGSPVRAVFLSRKGRLRSP</sequence>
<dbReference type="RefSeq" id="WP_092223225.1">
    <property type="nucleotide sequence ID" value="NZ_FNJI01000016.1"/>
</dbReference>
<accession>A0A1H0RWX8</accession>
<dbReference type="PANTHER" id="PTHR31118">
    <property type="entry name" value="CYCLASE-LIKE PROTEIN 2"/>
    <property type="match status" value="1"/>
</dbReference>
<dbReference type="OrthoDB" id="7067800at2"/>
<keyword evidence="6" id="KW-0479">Metal-binding</keyword>
<dbReference type="InterPro" id="IPR007325">
    <property type="entry name" value="KFase/CYL"/>
</dbReference>
<dbReference type="PANTHER" id="PTHR31118:SF12">
    <property type="entry name" value="CYCLASE-LIKE PROTEIN 2"/>
    <property type="match status" value="1"/>
</dbReference>
<reference evidence="12 13" key="1">
    <citation type="submission" date="2016-10" db="EMBL/GenBank/DDBJ databases">
        <authorList>
            <person name="de Groot N.N."/>
        </authorList>
    </citation>
    <scope>NUCLEOTIDE SEQUENCE [LARGE SCALE GENOMIC DNA]</scope>
    <source>
        <strain evidence="12 13">DSM 12130</strain>
    </source>
</reference>
<comment type="function">
    <text evidence="2">Catalyzes the hydrolysis of N-formyl-L-kynurenine to L-kynurenine, the second step in the kynurenine pathway of tryptophan degradation.</text>
</comment>
<keyword evidence="9" id="KW-0823">Tryptophan catabolism</keyword>
<evidence type="ECO:0000256" key="10">
    <source>
        <dbReference type="ARBA" id="ARBA00048496"/>
    </source>
</evidence>